<dbReference type="Proteomes" id="UP000652761">
    <property type="component" value="Unassembled WGS sequence"/>
</dbReference>
<keyword evidence="3" id="KW-1185">Reference proteome</keyword>
<dbReference type="EMBL" id="NMUH01000370">
    <property type="protein sequence ID" value="MQL77871.1"/>
    <property type="molecule type" value="Genomic_DNA"/>
</dbReference>
<feature type="transmembrane region" description="Helical" evidence="1">
    <location>
        <begin position="93"/>
        <end position="115"/>
    </location>
</feature>
<gene>
    <name evidence="2" type="ORF">Taro_010293</name>
</gene>
<dbReference type="OrthoDB" id="1996639at2759"/>
<accession>A0A843U2W0</accession>
<keyword evidence="1" id="KW-0472">Membrane</keyword>
<comment type="caution">
    <text evidence="2">The sequence shown here is derived from an EMBL/GenBank/DDBJ whole genome shotgun (WGS) entry which is preliminary data.</text>
</comment>
<sequence length="273" mass="31124">MYEVDSHTEDSSEDSVEAISFRKLKELIKRHWLMAHTCRPRYVISRLATCTSSGPFCLLGALVLSQALLQVLLRRPGLRFCNGASDYGWSTTLVLTTQVAAVILGTVAPVYRWFYAVNFRSIRGKGWTCADEFTVEEYWVERLKDLKEAPPSIDIFGRTWLMKRVAHHLKRCFMAIPIRLQEGVVLSTDFSLSLQDYLEDYVLHLEGVGGLARTVKSEMKDTESWIEKGRMKQPEALLQLIQNHSTFSEGFKHAGAFDRRNPCFQKSPRTAGL</sequence>
<name>A0A843U2W0_COLES</name>
<evidence type="ECO:0000256" key="1">
    <source>
        <dbReference type="SAM" id="Phobius"/>
    </source>
</evidence>
<evidence type="ECO:0000313" key="3">
    <source>
        <dbReference type="Proteomes" id="UP000652761"/>
    </source>
</evidence>
<proteinExistence type="predicted"/>
<keyword evidence="1" id="KW-0812">Transmembrane</keyword>
<organism evidence="2 3">
    <name type="scientific">Colocasia esculenta</name>
    <name type="common">Wild taro</name>
    <name type="synonym">Arum esculentum</name>
    <dbReference type="NCBI Taxonomy" id="4460"/>
    <lineage>
        <taxon>Eukaryota</taxon>
        <taxon>Viridiplantae</taxon>
        <taxon>Streptophyta</taxon>
        <taxon>Embryophyta</taxon>
        <taxon>Tracheophyta</taxon>
        <taxon>Spermatophyta</taxon>
        <taxon>Magnoliopsida</taxon>
        <taxon>Liliopsida</taxon>
        <taxon>Araceae</taxon>
        <taxon>Aroideae</taxon>
        <taxon>Colocasieae</taxon>
        <taxon>Colocasia</taxon>
    </lineage>
</organism>
<keyword evidence="1" id="KW-1133">Transmembrane helix</keyword>
<protein>
    <submittedName>
        <fullName evidence="2">Uncharacterized protein</fullName>
    </submittedName>
</protein>
<dbReference type="PANTHER" id="PTHR35307">
    <property type="entry name" value="PROTEIN, PUTATIVE-RELATED"/>
    <property type="match status" value="1"/>
</dbReference>
<dbReference type="AlphaFoldDB" id="A0A843U2W0"/>
<evidence type="ECO:0000313" key="2">
    <source>
        <dbReference type="EMBL" id="MQL77871.1"/>
    </source>
</evidence>
<reference evidence="2" key="1">
    <citation type="submission" date="2017-07" db="EMBL/GenBank/DDBJ databases">
        <title>Taro Niue Genome Assembly and Annotation.</title>
        <authorList>
            <person name="Atibalentja N."/>
            <person name="Keating K."/>
            <person name="Fields C.J."/>
        </authorList>
    </citation>
    <scope>NUCLEOTIDE SEQUENCE</scope>
    <source>
        <strain evidence="2">Niue_2</strain>
        <tissue evidence="2">Leaf</tissue>
    </source>
</reference>
<dbReference type="PANTHER" id="PTHR35307:SF3">
    <property type="entry name" value="DUF4220 DOMAIN-CONTAINING PROTEIN"/>
    <property type="match status" value="1"/>
</dbReference>